<evidence type="ECO:0000313" key="1">
    <source>
        <dbReference type="EMBL" id="MPL61814.1"/>
    </source>
</evidence>
<name>A0A644T4S4_9ZZZZ</name>
<protein>
    <submittedName>
        <fullName evidence="1">Uncharacterized protein</fullName>
    </submittedName>
</protein>
<accession>A0A644T4S4</accession>
<reference evidence="1" key="1">
    <citation type="submission" date="2019-08" db="EMBL/GenBank/DDBJ databases">
        <authorList>
            <person name="Kucharzyk K."/>
            <person name="Murdoch R.W."/>
            <person name="Higgins S."/>
            <person name="Loffler F."/>
        </authorList>
    </citation>
    <scope>NUCLEOTIDE SEQUENCE</scope>
</reference>
<proteinExistence type="predicted"/>
<organism evidence="1">
    <name type="scientific">bioreactor metagenome</name>
    <dbReference type="NCBI Taxonomy" id="1076179"/>
    <lineage>
        <taxon>unclassified sequences</taxon>
        <taxon>metagenomes</taxon>
        <taxon>ecological metagenomes</taxon>
    </lineage>
</organism>
<sequence>MNIKGIVLAKRDNQYDVRLENTTRNIITYVENTTGLELEIGDIVIVTYTDYNDPPIITNVYDKTISGADSYTKTETNTLLGYKEDKVSGKGLSSNDYTNTDKSKVDISVPNTLEINSKPLNTNITLTKSDIGLGNVDNTSDTNKPISTSTQTALNNKVDKITGKQLSTEDYTTIEKNKLNTVASGAEVNIQADWNQTNSTQDDYIKNKPTIPTEETANTILTKLLTVDGAGSGLDADLLDGNNSNYFATASSVSSIPVIYTGSFTISSVTANTNATTEITMPSAASVSKCVFWTSGGIAPYYIYCSTNSGTTWTIQHRWFGTSTNRIVYYAYW</sequence>
<dbReference type="AlphaFoldDB" id="A0A644T4S4"/>
<gene>
    <name evidence="1" type="ORF">SDC9_07403</name>
</gene>
<dbReference type="EMBL" id="VSSQ01000016">
    <property type="protein sequence ID" value="MPL61814.1"/>
    <property type="molecule type" value="Genomic_DNA"/>
</dbReference>
<comment type="caution">
    <text evidence="1">The sequence shown here is derived from an EMBL/GenBank/DDBJ whole genome shotgun (WGS) entry which is preliminary data.</text>
</comment>